<dbReference type="PANTHER" id="PTHR45783">
    <property type="entry name" value="KINESIN LIGHT CHAIN"/>
    <property type="match status" value="1"/>
</dbReference>
<dbReference type="Pfam" id="PF13374">
    <property type="entry name" value="TPR_10"/>
    <property type="match status" value="1"/>
</dbReference>
<proteinExistence type="predicted"/>
<dbReference type="SUPFAM" id="SSF48452">
    <property type="entry name" value="TPR-like"/>
    <property type="match status" value="1"/>
</dbReference>
<dbReference type="GO" id="GO:0005737">
    <property type="term" value="C:cytoplasm"/>
    <property type="evidence" value="ECO:0007669"/>
    <property type="project" value="UniProtKB-SubCell"/>
</dbReference>
<dbReference type="EMBL" id="MU839855">
    <property type="protein sequence ID" value="KAK1749592.1"/>
    <property type="molecule type" value="Genomic_DNA"/>
</dbReference>
<dbReference type="GO" id="GO:0005871">
    <property type="term" value="C:kinesin complex"/>
    <property type="evidence" value="ECO:0007669"/>
    <property type="project" value="InterPro"/>
</dbReference>
<keyword evidence="4" id="KW-0802">TPR repeat</keyword>
<evidence type="ECO:0000256" key="4">
    <source>
        <dbReference type="ARBA" id="ARBA00022803"/>
    </source>
</evidence>
<keyword evidence="6" id="KW-1185">Reference proteome</keyword>
<dbReference type="InterPro" id="IPR011990">
    <property type="entry name" value="TPR-like_helical_dom_sf"/>
</dbReference>
<dbReference type="GO" id="GO:0007018">
    <property type="term" value="P:microtubule-based movement"/>
    <property type="evidence" value="ECO:0007669"/>
    <property type="project" value="TreeGrafter"/>
</dbReference>
<dbReference type="AlphaFoldDB" id="A0AAJ0F140"/>
<dbReference type="Proteomes" id="UP001239445">
    <property type="component" value="Unassembled WGS sequence"/>
</dbReference>
<name>A0AAJ0F140_9PEZI</name>
<organism evidence="5 6">
    <name type="scientific">Echria macrotheca</name>
    <dbReference type="NCBI Taxonomy" id="438768"/>
    <lineage>
        <taxon>Eukaryota</taxon>
        <taxon>Fungi</taxon>
        <taxon>Dikarya</taxon>
        <taxon>Ascomycota</taxon>
        <taxon>Pezizomycotina</taxon>
        <taxon>Sordariomycetes</taxon>
        <taxon>Sordariomycetidae</taxon>
        <taxon>Sordariales</taxon>
        <taxon>Schizotheciaceae</taxon>
        <taxon>Echria</taxon>
    </lineage>
</organism>
<dbReference type="Gene3D" id="1.25.40.10">
    <property type="entry name" value="Tetratricopeptide repeat domain"/>
    <property type="match status" value="1"/>
</dbReference>
<comment type="subcellular location">
    <subcellularLocation>
        <location evidence="1">Cytoplasm</location>
    </subcellularLocation>
</comment>
<keyword evidence="2" id="KW-0963">Cytoplasm</keyword>
<evidence type="ECO:0000313" key="5">
    <source>
        <dbReference type="EMBL" id="KAK1749592.1"/>
    </source>
</evidence>
<evidence type="ECO:0000256" key="3">
    <source>
        <dbReference type="ARBA" id="ARBA00022737"/>
    </source>
</evidence>
<evidence type="ECO:0000313" key="6">
    <source>
        <dbReference type="Proteomes" id="UP001239445"/>
    </source>
</evidence>
<dbReference type="InterPro" id="IPR002151">
    <property type="entry name" value="Kinesin_light"/>
</dbReference>
<sequence length="92" mass="10696">AKAFCNLGKYAEVEAINWQALQLYEKVPDNINKLALVLKWLGKYKETEQMYRQVLQLKERVLGKKHPSTLRNKNNLRSLSSIEARTKTSFNS</sequence>
<reference evidence="5" key="1">
    <citation type="submission" date="2023-06" db="EMBL/GenBank/DDBJ databases">
        <title>Genome-scale phylogeny and comparative genomics of the fungal order Sordariales.</title>
        <authorList>
            <consortium name="Lawrence Berkeley National Laboratory"/>
            <person name="Hensen N."/>
            <person name="Bonometti L."/>
            <person name="Westerberg I."/>
            <person name="Brannstrom I.O."/>
            <person name="Guillou S."/>
            <person name="Cros-Aarteil S."/>
            <person name="Calhoun S."/>
            <person name="Haridas S."/>
            <person name="Kuo A."/>
            <person name="Mondo S."/>
            <person name="Pangilinan J."/>
            <person name="Riley R."/>
            <person name="Labutti K."/>
            <person name="Andreopoulos B."/>
            <person name="Lipzen A."/>
            <person name="Chen C."/>
            <person name="Yanf M."/>
            <person name="Daum C."/>
            <person name="Ng V."/>
            <person name="Clum A."/>
            <person name="Steindorff A."/>
            <person name="Ohm R."/>
            <person name="Martin F."/>
            <person name="Silar P."/>
            <person name="Natvig D."/>
            <person name="Lalanne C."/>
            <person name="Gautier V."/>
            <person name="Ament-Velasquez S.L."/>
            <person name="Kruys A."/>
            <person name="Hutchinson M.I."/>
            <person name="Powell A.J."/>
            <person name="Barry K."/>
            <person name="Miller A.N."/>
            <person name="Grigoriev I.V."/>
            <person name="Debuchy R."/>
            <person name="Gladieux P."/>
            <person name="Thoren M.H."/>
            <person name="Johannesson H."/>
        </authorList>
    </citation>
    <scope>NUCLEOTIDE SEQUENCE</scope>
    <source>
        <strain evidence="5">PSN4</strain>
    </source>
</reference>
<dbReference type="PANTHER" id="PTHR45783:SF3">
    <property type="entry name" value="KINESIN LIGHT CHAIN"/>
    <property type="match status" value="1"/>
</dbReference>
<evidence type="ECO:0000256" key="2">
    <source>
        <dbReference type="ARBA" id="ARBA00022490"/>
    </source>
</evidence>
<gene>
    <name evidence="5" type="ORF">QBC47DRAFT_311625</name>
</gene>
<accession>A0AAJ0F140</accession>
<protein>
    <recommendedName>
        <fullName evidence="7">Kinesin light chain</fullName>
    </recommendedName>
</protein>
<comment type="caution">
    <text evidence="5">The sequence shown here is derived from an EMBL/GenBank/DDBJ whole genome shotgun (WGS) entry which is preliminary data.</text>
</comment>
<evidence type="ECO:0000256" key="1">
    <source>
        <dbReference type="ARBA" id="ARBA00004496"/>
    </source>
</evidence>
<evidence type="ECO:0008006" key="7">
    <source>
        <dbReference type="Google" id="ProtNLM"/>
    </source>
</evidence>
<keyword evidence="3" id="KW-0677">Repeat</keyword>
<feature type="non-terminal residue" evidence="5">
    <location>
        <position position="1"/>
    </location>
</feature>
<dbReference type="GO" id="GO:0019894">
    <property type="term" value="F:kinesin binding"/>
    <property type="evidence" value="ECO:0007669"/>
    <property type="project" value="TreeGrafter"/>
</dbReference>